<dbReference type="PROSITE" id="PS50222">
    <property type="entry name" value="EF_HAND_2"/>
    <property type="match status" value="2"/>
</dbReference>
<dbReference type="Gene3D" id="1.10.238.10">
    <property type="entry name" value="EF-hand"/>
    <property type="match status" value="1"/>
</dbReference>
<feature type="domain" description="EF-hand" evidence="1">
    <location>
        <begin position="114"/>
        <end position="149"/>
    </location>
</feature>
<dbReference type="GO" id="GO:0005509">
    <property type="term" value="F:calcium ion binding"/>
    <property type="evidence" value="ECO:0007669"/>
    <property type="project" value="InterPro"/>
</dbReference>
<reference evidence="2" key="1">
    <citation type="submission" date="2018-06" db="EMBL/GenBank/DDBJ databases">
        <authorList>
            <person name="Zhirakovskaya E."/>
        </authorList>
    </citation>
    <scope>NUCLEOTIDE SEQUENCE</scope>
</reference>
<gene>
    <name evidence="2" type="ORF">MNBD_ALPHA07-2183</name>
</gene>
<dbReference type="PROSITE" id="PS00018">
    <property type="entry name" value="EF_HAND_1"/>
    <property type="match status" value="2"/>
</dbReference>
<feature type="domain" description="EF-hand" evidence="1">
    <location>
        <begin position="151"/>
        <end position="186"/>
    </location>
</feature>
<dbReference type="InterPro" id="IPR018247">
    <property type="entry name" value="EF_Hand_1_Ca_BS"/>
</dbReference>
<dbReference type="SUPFAM" id="SSF47473">
    <property type="entry name" value="EF-hand"/>
    <property type="match status" value="1"/>
</dbReference>
<evidence type="ECO:0000259" key="1">
    <source>
        <dbReference type="PROSITE" id="PS50222"/>
    </source>
</evidence>
<dbReference type="EMBL" id="UOEG01000028">
    <property type="protein sequence ID" value="VAV88532.1"/>
    <property type="molecule type" value="Genomic_DNA"/>
</dbReference>
<organism evidence="2">
    <name type="scientific">hydrothermal vent metagenome</name>
    <dbReference type="NCBI Taxonomy" id="652676"/>
    <lineage>
        <taxon>unclassified sequences</taxon>
        <taxon>metagenomes</taxon>
        <taxon>ecological metagenomes</taxon>
    </lineage>
</organism>
<dbReference type="AlphaFoldDB" id="A0A3B0R7T2"/>
<sequence>MIPLRHTVLSALISISPALAETPPSETGDRTLSKQTMVQIKRNPEQFIERSISQLFRLAPNGILTQAVLDAHQKMQIAQQRSNVFEQILRYDLDANLAVDAAEIETVMRFIDSNRKAALQSALVTSDSDHDGTLSFQEIVSYAVRKTAESQRTNARNQMLMEFDANSDGKVTTQEISAVVTGIIKHTEASPTAQTQQEQPSACAFPPPSKNADIILLGGYEGAAISTVAVSGLDSETTLAVLNIEKGESPLYIIATAYASIIWKIEGDTSRIEKFVAGVGGRGVGITGLDADTILFLPNKGCIPQYYNNENSGEALRAKGQVSARLGRSMIQVVGASTLGAIALPSGTYDESLVRKSNGVNIRITGASPRGKGRFLLTEDGPMLLEAAPDDAQGYEKALLSKFQRFYPGGVVTLNEKDVIASNKAQTYKVLPQQAGLLQLLNEGKLEITSDGFFKIIKPISHYPPGLNGAHSVRFILAKDIPKPAGSPGHSSVYLEETGECITSPLCL</sequence>
<dbReference type="InterPro" id="IPR011992">
    <property type="entry name" value="EF-hand-dom_pair"/>
</dbReference>
<dbReference type="InterPro" id="IPR002048">
    <property type="entry name" value="EF_hand_dom"/>
</dbReference>
<dbReference type="SMART" id="SM00054">
    <property type="entry name" value="EFh"/>
    <property type="match status" value="2"/>
</dbReference>
<accession>A0A3B0R7T2</accession>
<proteinExistence type="predicted"/>
<evidence type="ECO:0000313" key="2">
    <source>
        <dbReference type="EMBL" id="VAV88532.1"/>
    </source>
</evidence>
<name>A0A3B0R7T2_9ZZZZ</name>
<protein>
    <recommendedName>
        <fullName evidence="1">EF-hand domain-containing protein</fullName>
    </recommendedName>
</protein>